<gene>
    <name evidence="1" type="ORF">BSAL_37825</name>
</gene>
<dbReference type="AlphaFoldDB" id="A0A0S4JQQ0"/>
<proteinExistence type="predicted"/>
<protein>
    <submittedName>
        <fullName evidence="1">Uncharacterized protein</fullName>
    </submittedName>
</protein>
<dbReference type="VEuPathDB" id="TriTrypDB:BSAL_37825"/>
<dbReference type="OrthoDB" id="273370at2759"/>
<evidence type="ECO:0000313" key="2">
    <source>
        <dbReference type="Proteomes" id="UP000051952"/>
    </source>
</evidence>
<organism evidence="1 2">
    <name type="scientific">Bodo saltans</name>
    <name type="common">Flagellated protozoan</name>
    <dbReference type="NCBI Taxonomy" id="75058"/>
    <lineage>
        <taxon>Eukaryota</taxon>
        <taxon>Discoba</taxon>
        <taxon>Euglenozoa</taxon>
        <taxon>Kinetoplastea</taxon>
        <taxon>Metakinetoplastina</taxon>
        <taxon>Eubodonida</taxon>
        <taxon>Bodonidae</taxon>
        <taxon>Bodo</taxon>
    </lineage>
</organism>
<evidence type="ECO:0000313" key="1">
    <source>
        <dbReference type="EMBL" id="CUG92519.1"/>
    </source>
</evidence>
<dbReference type="OMA" id="QFEYFRV"/>
<keyword evidence="2" id="KW-1185">Reference proteome</keyword>
<dbReference type="Proteomes" id="UP000051952">
    <property type="component" value="Unassembled WGS sequence"/>
</dbReference>
<accession>A0A0S4JQQ0</accession>
<name>A0A0S4JQQ0_BODSA</name>
<sequence>MRAFAKWTQSAGLQMCIHRRFNSTKSGDTSVKDRFPPKALNHSDPKRKLALLVDAQKVDADVFCKTIEPATLEIGVPVLVRVFDYEISREWGNLIRQSNGDANNFLTRTANSPSVEWFRVERFIPIGMQMVADADHICDHRFFNRIEAVCFICTELDRAYFERMLERLKGRGFNQYILDELGLVVEDHCDGRSKDGSATV</sequence>
<dbReference type="EMBL" id="CYKH01002050">
    <property type="protein sequence ID" value="CUG92519.1"/>
    <property type="molecule type" value="Genomic_DNA"/>
</dbReference>
<reference evidence="2" key="1">
    <citation type="submission" date="2015-09" db="EMBL/GenBank/DDBJ databases">
        <authorList>
            <consortium name="Pathogen Informatics"/>
        </authorList>
    </citation>
    <scope>NUCLEOTIDE SEQUENCE [LARGE SCALE GENOMIC DNA]</scope>
    <source>
        <strain evidence="2">Lake Konstanz</strain>
    </source>
</reference>